<keyword evidence="2" id="KW-0812">Transmembrane</keyword>
<organism evidence="3 4">
    <name type="scientific">Prunus dulcis</name>
    <name type="common">Almond</name>
    <name type="synonym">Amygdalus dulcis</name>
    <dbReference type="NCBI Taxonomy" id="3755"/>
    <lineage>
        <taxon>Eukaryota</taxon>
        <taxon>Viridiplantae</taxon>
        <taxon>Streptophyta</taxon>
        <taxon>Embryophyta</taxon>
        <taxon>Tracheophyta</taxon>
        <taxon>Spermatophyta</taxon>
        <taxon>Magnoliopsida</taxon>
        <taxon>eudicotyledons</taxon>
        <taxon>Gunneridae</taxon>
        <taxon>Pentapetalae</taxon>
        <taxon>rosids</taxon>
        <taxon>fabids</taxon>
        <taxon>Rosales</taxon>
        <taxon>Rosaceae</taxon>
        <taxon>Amygdaloideae</taxon>
        <taxon>Amygdaleae</taxon>
        <taxon>Prunus</taxon>
    </lineage>
</organism>
<feature type="transmembrane region" description="Helical" evidence="2">
    <location>
        <begin position="340"/>
        <end position="361"/>
    </location>
</feature>
<dbReference type="Proteomes" id="UP000327085">
    <property type="component" value="Chromosome 6"/>
</dbReference>
<dbReference type="Gramene" id="VVA30952">
    <property type="protein sequence ID" value="VVA30952"/>
    <property type="gene ID" value="Prudul26B016858"/>
</dbReference>
<feature type="transmembrane region" description="Helical" evidence="2">
    <location>
        <begin position="54"/>
        <end position="73"/>
    </location>
</feature>
<evidence type="ECO:0000313" key="4">
    <source>
        <dbReference type="Proteomes" id="UP000327085"/>
    </source>
</evidence>
<feature type="compositionally biased region" description="Low complexity" evidence="1">
    <location>
        <begin position="155"/>
        <end position="227"/>
    </location>
</feature>
<dbReference type="AlphaFoldDB" id="A0A5E4FU21"/>
<feature type="transmembrane region" description="Helical" evidence="2">
    <location>
        <begin position="304"/>
        <end position="328"/>
    </location>
</feature>
<dbReference type="EMBL" id="CABIKO010000203">
    <property type="protein sequence ID" value="VVA30952.1"/>
    <property type="molecule type" value="Genomic_DNA"/>
</dbReference>
<feature type="compositionally biased region" description="Polar residues" evidence="1">
    <location>
        <begin position="96"/>
        <end position="154"/>
    </location>
</feature>
<protein>
    <submittedName>
        <fullName evidence="3">PREDICTED: cell wall</fullName>
    </submittedName>
</protein>
<name>A0A5E4FU21_PRUDU</name>
<evidence type="ECO:0000256" key="2">
    <source>
        <dbReference type="SAM" id="Phobius"/>
    </source>
</evidence>
<dbReference type="FunCoup" id="A0A5E4FU21">
    <property type="interactions" value="99"/>
</dbReference>
<dbReference type="OMA" id="KEIKPFW"/>
<accession>A0A5E4FU21</accession>
<feature type="region of interest" description="Disordered" evidence="1">
    <location>
        <begin position="96"/>
        <end position="247"/>
    </location>
</feature>
<feature type="transmembrane region" description="Helical" evidence="2">
    <location>
        <begin position="381"/>
        <end position="402"/>
    </location>
</feature>
<feature type="transmembrane region" description="Helical" evidence="2">
    <location>
        <begin position="451"/>
        <end position="467"/>
    </location>
</feature>
<feature type="transmembrane region" description="Helical" evidence="2">
    <location>
        <begin position="6"/>
        <end position="26"/>
    </location>
</feature>
<dbReference type="PANTHER" id="PTHR35310:SF1">
    <property type="entry name" value="CELL WALL INTEGRITY_STRESS RESPONSE COMPONENT-LIKE PROTEIN"/>
    <property type="match status" value="1"/>
</dbReference>
<dbReference type="InParanoid" id="A0A5E4FU21"/>
<feature type="transmembrane region" description="Helical" evidence="2">
    <location>
        <begin position="414"/>
        <end position="431"/>
    </location>
</feature>
<gene>
    <name evidence="3" type="ORF">ALMOND_2B016858</name>
</gene>
<keyword evidence="2" id="KW-0472">Membrane</keyword>
<proteinExistence type="predicted"/>
<evidence type="ECO:0000313" key="3">
    <source>
        <dbReference type="EMBL" id="VVA30952.1"/>
    </source>
</evidence>
<keyword evidence="2" id="KW-1133">Transmembrane helix</keyword>
<sequence length="485" mass="54440">MYSTPTKLYINPILANLSLSLLYIYIYSSRSLKPSSEILVSEMAPLMYLSFRKVLLLSLVIVFLFSTLLLSAYSEPQFESSSDSLGARKMFELEKVQNQPRKIKPTNSLSSKNQTKLIKPTLSSSKNQTKLIKSSLSSKNQTKLLKPNLSSKNQTKLIKSSSNSTKTSSSLTKNIELKKLNSTSKSSNSVKPNSISSKKISDLTKPSTPKNKTTKPTTTTKQSQNPPKTEKKPTQQKPKKPIEPSWIDQEDDTDFVSDFTDLPGKFQKTLIPDLERISTTSKIYLNKANKQMTNQFKPIVGNKYAATIASIVSCAFLLIPLLLVSLLFNRIKAYFSLQKLLIFIQVYLSIYFSILCLSSLVTGLEPLKFFYATSQSTYVCLQVLQTLGYVLYLLLLLMYLILVFSTDSGLGSKMLGLGQTFVGFSVGLHYYMSVFHRAVLRQPPKTNWKVHGIYATCYLVICLFATAERRKKAYLEEGGEEGKKS</sequence>
<dbReference type="PANTHER" id="PTHR35310">
    <property type="entry name" value="CELL WALL INTEGRITY/STRESS RESPONSE COMPONENT-LIKE PROTEIN"/>
    <property type="match status" value="1"/>
</dbReference>
<evidence type="ECO:0000256" key="1">
    <source>
        <dbReference type="SAM" id="MobiDB-lite"/>
    </source>
</evidence>
<reference evidence="4" key="1">
    <citation type="journal article" date="2020" name="Plant J.">
        <title>Transposons played a major role in the diversification between the closely related almond and peach genomes: results from the almond genome sequence.</title>
        <authorList>
            <person name="Alioto T."/>
            <person name="Alexiou K.G."/>
            <person name="Bardil A."/>
            <person name="Barteri F."/>
            <person name="Castanera R."/>
            <person name="Cruz F."/>
            <person name="Dhingra A."/>
            <person name="Duval H."/>
            <person name="Fernandez I Marti A."/>
            <person name="Frias L."/>
            <person name="Galan B."/>
            <person name="Garcia J.L."/>
            <person name="Howad W."/>
            <person name="Gomez-Garrido J."/>
            <person name="Gut M."/>
            <person name="Julca I."/>
            <person name="Morata J."/>
            <person name="Puigdomenech P."/>
            <person name="Ribeca P."/>
            <person name="Rubio Cabetas M.J."/>
            <person name="Vlasova A."/>
            <person name="Wirthensohn M."/>
            <person name="Garcia-Mas J."/>
            <person name="Gabaldon T."/>
            <person name="Casacuberta J.M."/>
            <person name="Arus P."/>
        </authorList>
    </citation>
    <scope>NUCLEOTIDE SEQUENCE [LARGE SCALE GENOMIC DNA]</scope>
    <source>
        <strain evidence="4">cv. Texas</strain>
    </source>
</reference>